<reference evidence="4 5" key="1">
    <citation type="submission" date="2007-06" db="EMBL/GenBank/DDBJ databases">
        <title>The Genome Sequence of Coccidioides posadasii RMSCC_3488.</title>
        <authorList>
            <consortium name="Coccidioides Genome Resources Consortium"/>
            <consortium name="The Broad Institute Genome Sequencing Platform"/>
            <person name="Henn M.R."/>
            <person name="Sykes S."/>
            <person name="Young S."/>
            <person name="Jaffe D."/>
            <person name="Berlin A."/>
            <person name="Alvarez P."/>
            <person name="Butler J."/>
            <person name="Gnerre S."/>
            <person name="Grabherr M."/>
            <person name="Mauceli E."/>
            <person name="Brockman W."/>
            <person name="Kodira C."/>
            <person name="Alvarado L."/>
            <person name="Zeng Q."/>
            <person name="Crawford M."/>
            <person name="Antoine C."/>
            <person name="Devon K."/>
            <person name="Galgiani J."/>
            <person name="Orsborn K."/>
            <person name="Lewis M.L."/>
            <person name="Nusbaum C."/>
            <person name="Galagan J."/>
            <person name="Birren B."/>
        </authorList>
    </citation>
    <scope>NUCLEOTIDE SEQUENCE [LARGE SCALE GENOMIC DNA]</scope>
    <source>
        <strain evidence="4 5">RMSCC 3488</strain>
    </source>
</reference>
<accession>A0A0J6FTX4</accession>
<dbReference type="AlphaFoldDB" id="A0A0J6FTX4"/>
<keyword evidence="2" id="KW-0560">Oxidoreductase</keyword>
<name>A0A0J6FTX4_COCPO</name>
<dbReference type="GO" id="GO:0016616">
    <property type="term" value="F:oxidoreductase activity, acting on the CH-OH group of donors, NAD or NADP as acceptor"/>
    <property type="evidence" value="ECO:0007669"/>
    <property type="project" value="TreeGrafter"/>
</dbReference>
<dbReference type="Pfam" id="PF00106">
    <property type="entry name" value="adh_short"/>
    <property type="match status" value="1"/>
</dbReference>
<dbReference type="SUPFAM" id="SSF51735">
    <property type="entry name" value="NAD(P)-binding Rossmann-fold domains"/>
    <property type="match status" value="1"/>
</dbReference>
<feature type="transmembrane region" description="Helical" evidence="3">
    <location>
        <begin position="24"/>
        <end position="46"/>
    </location>
</feature>
<evidence type="ECO:0000313" key="5">
    <source>
        <dbReference type="Proteomes" id="UP000054567"/>
    </source>
</evidence>
<dbReference type="Gene3D" id="3.40.50.720">
    <property type="entry name" value="NAD(P)-binding Rossmann-like Domain"/>
    <property type="match status" value="1"/>
</dbReference>
<dbReference type="OrthoDB" id="5840532at2759"/>
<dbReference type="EMBL" id="DS268114">
    <property type="protein sequence ID" value="KMM72835.1"/>
    <property type="molecule type" value="Genomic_DNA"/>
</dbReference>
<proteinExistence type="inferred from homology"/>
<reference evidence="5" key="2">
    <citation type="journal article" date="2009" name="Genome Res.">
        <title>Comparative genomic analyses of the human fungal pathogens Coccidioides and their relatives.</title>
        <authorList>
            <person name="Sharpton T.J."/>
            <person name="Stajich J.E."/>
            <person name="Rounsley S.D."/>
            <person name="Gardner M.J."/>
            <person name="Wortman J.R."/>
            <person name="Jordar V.S."/>
            <person name="Maiti R."/>
            <person name="Kodira C.D."/>
            <person name="Neafsey D.E."/>
            <person name="Zeng Q."/>
            <person name="Hung C.-Y."/>
            <person name="McMahan C."/>
            <person name="Muszewska A."/>
            <person name="Grynberg M."/>
            <person name="Mandel M.A."/>
            <person name="Kellner E.M."/>
            <person name="Barker B.M."/>
            <person name="Galgiani J.N."/>
            <person name="Orbach M.J."/>
            <person name="Kirkland T.N."/>
            <person name="Cole G.T."/>
            <person name="Henn M.R."/>
            <person name="Birren B.W."/>
            <person name="Taylor J.W."/>
        </authorList>
    </citation>
    <scope>NUCLEOTIDE SEQUENCE [LARGE SCALE GENOMIC DNA]</scope>
    <source>
        <strain evidence="5">RMSCC 3488</strain>
    </source>
</reference>
<reference evidence="5" key="3">
    <citation type="journal article" date="2010" name="Genome Res.">
        <title>Population genomic sequencing of Coccidioides fungi reveals recent hybridization and transposon control.</title>
        <authorList>
            <person name="Neafsey D.E."/>
            <person name="Barker B.M."/>
            <person name="Sharpton T.J."/>
            <person name="Stajich J.E."/>
            <person name="Park D.J."/>
            <person name="Whiston E."/>
            <person name="Hung C.-Y."/>
            <person name="McMahan C."/>
            <person name="White J."/>
            <person name="Sykes S."/>
            <person name="Heiman D."/>
            <person name="Young S."/>
            <person name="Zeng Q."/>
            <person name="Abouelleil A."/>
            <person name="Aftuck L."/>
            <person name="Bessette D."/>
            <person name="Brown A."/>
            <person name="FitzGerald M."/>
            <person name="Lui A."/>
            <person name="Macdonald J.P."/>
            <person name="Priest M."/>
            <person name="Orbach M.J."/>
            <person name="Galgiani J.N."/>
            <person name="Kirkland T.N."/>
            <person name="Cole G.T."/>
            <person name="Birren B.W."/>
            <person name="Henn M.R."/>
            <person name="Taylor J.W."/>
            <person name="Rounsley S.D."/>
        </authorList>
    </citation>
    <scope>NUCLEOTIDE SEQUENCE [LARGE SCALE GENOMIC DNA]</scope>
    <source>
        <strain evidence="5">RMSCC 3488</strain>
    </source>
</reference>
<dbReference type="PRINTS" id="PR00081">
    <property type="entry name" value="GDHRDH"/>
</dbReference>
<organism evidence="4 5">
    <name type="scientific">Coccidioides posadasii RMSCC 3488</name>
    <dbReference type="NCBI Taxonomy" id="454284"/>
    <lineage>
        <taxon>Eukaryota</taxon>
        <taxon>Fungi</taxon>
        <taxon>Dikarya</taxon>
        <taxon>Ascomycota</taxon>
        <taxon>Pezizomycotina</taxon>
        <taxon>Eurotiomycetes</taxon>
        <taxon>Eurotiomycetidae</taxon>
        <taxon>Onygenales</taxon>
        <taxon>Onygenaceae</taxon>
        <taxon>Coccidioides</taxon>
    </lineage>
</organism>
<dbReference type="Proteomes" id="UP000054567">
    <property type="component" value="Unassembled WGS sequence"/>
</dbReference>
<dbReference type="VEuPathDB" id="FungiDB:CPAG_09127"/>
<sequence length="372" mass="40756">MSISPVFPGRESRAYWFEYLTLDLFIRVLNKTFLHPFIAWLIPLCLRAQATPYSHPSFIITSAYATVLTLVVGLVLLNKRIAYGPPREVDLEEEVVVVTGGASGVGLLIAQIYGMRGVSVAVLDVKELDKQSGVGFEEMSSVEYYQCDIGDRAQVEEVARKIEDDLGTPTILINCVAAPINGLPLLNISQKAIQQTIHANLGSFFHTLQIFLPRMMASPTGGTIVTVSSVLSYLTAAGLSDYTATKAAISAAHKTLEAELRQSGASERVKMLLVETGQIATQLFQRVETPNKFFAPVLEPVQVAREIVSVVDTGNGGVLRMPAFASFVSWYAVLPASIQKFARYLSGIDRAMQRADYSADHEMESLKRSKFD</sequence>
<evidence type="ECO:0000313" key="4">
    <source>
        <dbReference type="EMBL" id="KMM72835.1"/>
    </source>
</evidence>
<evidence type="ECO:0000256" key="1">
    <source>
        <dbReference type="ARBA" id="ARBA00006484"/>
    </source>
</evidence>
<keyword evidence="3" id="KW-1133">Transmembrane helix</keyword>
<dbReference type="PANTHER" id="PTHR24322:SF736">
    <property type="entry name" value="RETINOL DEHYDROGENASE 10"/>
    <property type="match status" value="1"/>
</dbReference>
<comment type="similarity">
    <text evidence="1">Belongs to the short-chain dehydrogenases/reductases (SDR) family.</text>
</comment>
<dbReference type="InterPro" id="IPR036291">
    <property type="entry name" value="NAD(P)-bd_dom_sf"/>
</dbReference>
<evidence type="ECO:0000256" key="2">
    <source>
        <dbReference type="ARBA" id="ARBA00023002"/>
    </source>
</evidence>
<dbReference type="PANTHER" id="PTHR24322">
    <property type="entry name" value="PKSB"/>
    <property type="match status" value="1"/>
</dbReference>
<protein>
    <submittedName>
        <fullName evidence="4">Retinal short-chain dehydrogenase/reductase</fullName>
    </submittedName>
</protein>
<evidence type="ECO:0000256" key="3">
    <source>
        <dbReference type="SAM" id="Phobius"/>
    </source>
</evidence>
<gene>
    <name evidence="4" type="ORF">CPAG_09127</name>
</gene>
<feature type="transmembrane region" description="Helical" evidence="3">
    <location>
        <begin position="58"/>
        <end position="77"/>
    </location>
</feature>
<keyword evidence="3" id="KW-0812">Transmembrane</keyword>
<dbReference type="InterPro" id="IPR002347">
    <property type="entry name" value="SDR_fam"/>
</dbReference>
<keyword evidence="3" id="KW-0472">Membrane</keyword>